<keyword evidence="4" id="KW-0808">Transferase</keyword>
<protein>
    <recommendedName>
        <fullName evidence="2">histidine kinase</fullName>
        <ecNumber evidence="2">2.7.13.3</ecNumber>
    </recommendedName>
</protein>
<accession>A0A5C4Y945</accession>
<comment type="caution">
    <text evidence="8">The sequence shown here is derived from an EMBL/GenBank/DDBJ whole genome shotgun (WGS) entry which is preliminary data.</text>
</comment>
<dbReference type="InterPro" id="IPR003661">
    <property type="entry name" value="HisK_dim/P_dom"/>
</dbReference>
<evidence type="ECO:0000256" key="3">
    <source>
        <dbReference type="ARBA" id="ARBA00022553"/>
    </source>
</evidence>
<dbReference type="SUPFAM" id="SSF47384">
    <property type="entry name" value="Homodimeric domain of signal transducing histidine kinase"/>
    <property type="match status" value="1"/>
</dbReference>
<dbReference type="SUPFAM" id="SSF55785">
    <property type="entry name" value="PYP-like sensor domain (PAS domain)"/>
    <property type="match status" value="1"/>
</dbReference>
<dbReference type="InterPro" id="IPR004358">
    <property type="entry name" value="Sig_transdc_His_kin-like_C"/>
</dbReference>
<dbReference type="GO" id="GO:0007234">
    <property type="term" value="P:osmosensory signaling via phosphorelay pathway"/>
    <property type="evidence" value="ECO:0007669"/>
    <property type="project" value="TreeGrafter"/>
</dbReference>
<dbReference type="Gene3D" id="3.30.565.10">
    <property type="entry name" value="Histidine kinase-like ATPase, C-terminal domain"/>
    <property type="match status" value="1"/>
</dbReference>
<evidence type="ECO:0000313" key="9">
    <source>
        <dbReference type="Proteomes" id="UP000313988"/>
    </source>
</evidence>
<dbReference type="PANTHER" id="PTHR42878">
    <property type="entry name" value="TWO-COMPONENT HISTIDINE KINASE"/>
    <property type="match status" value="1"/>
</dbReference>
<dbReference type="GO" id="GO:0030295">
    <property type="term" value="F:protein kinase activator activity"/>
    <property type="evidence" value="ECO:0007669"/>
    <property type="project" value="TreeGrafter"/>
</dbReference>
<organism evidence="8 9">
    <name type="scientific">Deinococcus radiopugnans ATCC 19172</name>
    <dbReference type="NCBI Taxonomy" id="585398"/>
    <lineage>
        <taxon>Bacteria</taxon>
        <taxon>Thermotogati</taxon>
        <taxon>Deinococcota</taxon>
        <taxon>Deinococci</taxon>
        <taxon>Deinococcales</taxon>
        <taxon>Deinococcaceae</taxon>
        <taxon>Deinococcus</taxon>
    </lineage>
</organism>
<dbReference type="InterPro" id="IPR036890">
    <property type="entry name" value="HATPase_C_sf"/>
</dbReference>
<dbReference type="PANTHER" id="PTHR42878:SF15">
    <property type="entry name" value="BACTERIOPHYTOCHROME"/>
    <property type="match status" value="1"/>
</dbReference>
<dbReference type="OrthoDB" id="5523050at2"/>
<evidence type="ECO:0000256" key="5">
    <source>
        <dbReference type="ARBA" id="ARBA00022777"/>
    </source>
</evidence>
<dbReference type="Pfam" id="PF02518">
    <property type="entry name" value="HATPase_c"/>
    <property type="match status" value="1"/>
</dbReference>
<dbReference type="Proteomes" id="UP000629870">
    <property type="component" value="Unassembled WGS sequence"/>
</dbReference>
<feature type="domain" description="Histidine kinase" evidence="6">
    <location>
        <begin position="360"/>
        <end position="572"/>
    </location>
</feature>
<dbReference type="Proteomes" id="UP000313988">
    <property type="component" value="Unassembled WGS sequence"/>
</dbReference>
<proteinExistence type="predicted"/>
<dbReference type="Pfam" id="PF00512">
    <property type="entry name" value="HisKA"/>
    <property type="match status" value="1"/>
</dbReference>
<keyword evidence="5 8" id="KW-0418">Kinase</keyword>
<dbReference type="SMART" id="SM00387">
    <property type="entry name" value="HATPase_c"/>
    <property type="match status" value="1"/>
</dbReference>
<dbReference type="Gene3D" id="1.10.287.130">
    <property type="match status" value="1"/>
</dbReference>
<dbReference type="InterPro" id="IPR003594">
    <property type="entry name" value="HATPase_dom"/>
</dbReference>
<dbReference type="GO" id="GO:0000155">
    <property type="term" value="F:phosphorelay sensor kinase activity"/>
    <property type="evidence" value="ECO:0007669"/>
    <property type="project" value="InterPro"/>
</dbReference>
<keyword evidence="3" id="KW-0597">Phosphoprotein</keyword>
<evidence type="ECO:0000256" key="4">
    <source>
        <dbReference type="ARBA" id="ARBA00022679"/>
    </source>
</evidence>
<evidence type="ECO:0000256" key="2">
    <source>
        <dbReference type="ARBA" id="ARBA00012438"/>
    </source>
</evidence>
<evidence type="ECO:0000313" key="8">
    <source>
        <dbReference type="EMBL" id="TNM71543.1"/>
    </source>
</evidence>
<keyword evidence="10" id="KW-1185">Reference proteome</keyword>
<gene>
    <name evidence="8" type="ORF">FHR04_08345</name>
    <name evidence="7" type="ORF">HNQ04_002258</name>
</gene>
<dbReference type="PRINTS" id="PR00344">
    <property type="entry name" value="BCTRLSENSOR"/>
</dbReference>
<name>A0A5C4Y945_9DEIO</name>
<dbReference type="Gene3D" id="3.30.450.40">
    <property type="match status" value="1"/>
</dbReference>
<dbReference type="FunFam" id="3.30.565.10:FF:000006">
    <property type="entry name" value="Sensor histidine kinase WalK"/>
    <property type="match status" value="1"/>
</dbReference>
<evidence type="ECO:0000256" key="1">
    <source>
        <dbReference type="ARBA" id="ARBA00000085"/>
    </source>
</evidence>
<dbReference type="Gene3D" id="3.30.450.20">
    <property type="entry name" value="PAS domain"/>
    <property type="match status" value="1"/>
</dbReference>
<dbReference type="InterPro" id="IPR050351">
    <property type="entry name" value="BphY/WalK/GraS-like"/>
</dbReference>
<dbReference type="RefSeq" id="WP_139402397.1">
    <property type="nucleotide sequence ID" value="NZ_JACHEW010000010.1"/>
</dbReference>
<comment type="catalytic activity">
    <reaction evidence="1">
        <text>ATP + protein L-histidine = ADP + protein N-phospho-L-histidine.</text>
        <dbReference type="EC" id="2.7.13.3"/>
    </reaction>
</comment>
<dbReference type="InterPro" id="IPR005467">
    <property type="entry name" value="His_kinase_dom"/>
</dbReference>
<dbReference type="EMBL" id="JACHEW010000010">
    <property type="protein sequence ID" value="MBB6017000.1"/>
    <property type="molecule type" value="Genomic_DNA"/>
</dbReference>
<evidence type="ECO:0000313" key="7">
    <source>
        <dbReference type="EMBL" id="MBB6017000.1"/>
    </source>
</evidence>
<dbReference type="EMBL" id="VDMO01000007">
    <property type="protein sequence ID" value="TNM71543.1"/>
    <property type="molecule type" value="Genomic_DNA"/>
</dbReference>
<evidence type="ECO:0000313" key="10">
    <source>
        <dbReference type="Proteomes" id="UP000629870"/>
    </source>
</evidence>
<dbReference type="InterPro" id="IPR029016">
    <property type="entry name" value="GAF-like_dom_sf"/>
</dbReference>
<evidence type="ECO:0000259" key="6">
    <source>
        <dbReference type="PROSITE" id="PS50109"/>
    </source>
</evidence>
<dbReference type="AlphaFoldDB" id="A0A5C4Y945"/>
<dbReference type="CDD" id="cd00082">
    <property type="entry name" value="HisKA"/>
    <property type="match status" value="1"/>
</dbReference>
<dbReference type="PROSITE" id="PS50109">
    <property type="entry name" value="HIS_KIN"/>
    <property type="match status" value="1"/>
</dbReference>
<reference evidence="8 9" key="1">
    <citation type="submission" date="2019-06" db="EMBL/GenBank/DDBJ databases">
        <title>Genome sequence of Deinococcus radiopugnans ATCC 19172.</title>
        <authorList>
            <person name="Maclea K.S."/>
            <person name="Maynard C.R."/>
        </authorList>
    </citation>
    <scope>NUCLEOTIDE SEQUENCE [LARGE SCALE GENOMIC DNA]</scope>
    <source>
        <strain evidence="8 9">ATCC 19172</strain>
    </source>
</reference>
<dbReference type="SUPFAM" id="SSF55781">
    <property type="entry name" value="GAF domain-like"/>
    <property type="match status" value="1"/>
</dbReference>
<dbReference type="SMART" id="SM00388">
    <property type="entry name" value="HisKA"/>
    <property type="match status" value="1"/>
</dbReference>
<reference evidence="7 10" key="2">
    <citation type="submission" date="2020-08" db="EMBL/GenBank/DDBJ databases">
        <title>Genomic Encyclopedia of Type Strains, Phase IV (KMG-IV): sequencing the most valuable type-strain genomes for metagenomic binning, comparative biology and taxonomic classification.</title>
        <authorList>
            <person name="Goeker M."/>
        </authorList>
    </citation>
    <scope>NUCLEOTIDE SEQUENCE [LARGE SCALE GENOMIC DNA]</scope>
    <source>
        <strain evidence="7 10">DSM 12027</strain>
    </source>
</reference>
<dbReference type="InterPro" id="IPR013656">
    <property type="entry name" value="PAS_4"/>
</dbReference>
<dbReference type="EC" id="2.7.13.3" evidence="2"/>
<sequence>MTLTDPVSQPDEREMTAVIRDFDWAATPLGPRPGWPAGLRVLTEMLLAHPLGMLVLWGPELIQLYNDPYRAILGDRHPAGLGRPARECWPDIWHLDAVTYEGVMTRGETFTFIDQPLTVQRHGQEEEQAHFTLTLSPVCGDDGAVGGVLVTVIETSRRVRAEQQAHLDRARVERRSATLEAFAVLTRDLALDTDPLALIRRVQEAVLPLLGAEFSQYYEPEGGLWRIRTRVGRVQTPALKAALEAGLPFTTTATLLTPWLTGEANYKDTYDPVADGLPPSDFSTFATAALPVRVGGQMQGVLVFALPRTQPWGVVDRTVLTTVERSLTLALERAEQTRQVGQQREVLQEANEELEAFTYSVSHDLRTPVRHIKGFSELLRQGAGATLDLKSTHYLTVIDEAAARMNVLIDAMLDLSRTARLPLRVGPVDLDALVLHVQQELETDTQGREVQWRVSPLPLVNGDHDTLRQVLTNLLGNALKYTRPRTPAVIEVWAEERKEEWAVFVRDNGVGFDPRYQDRLFGAFQRLHLEREFEGTGVGLANVRRIVTRHGGTVSASGREGQGATFGFTLPR</sequence>
<dbReference type="Pfam" id="PF08448">
    <property type="entry name" value="PAS_4"/>
    <property type="match status" value="1"/>
</dbReference>
<dbReference type="GO" id="GO:0000156">
    <property type="term" value="F:phosphorelay response regulator activity"/>
    <property type="evidence" value="ECO:0007669"/>
    <property type="project" value="TreeGrafter"/>
</dbReference>
<dbReference type="SUPFAM" id="SSF55874">
    <property type="entry name" value="ATPase domain of HSP90 chaperone/DNA topoisomerase II/histidine kinase"/>
    <property type="match status" value="1"/>
</dbReference>
<dbReference type="InterPro" id="IPR036097">
    <property type="entry name" value="HisK_dim/P_sf"/>
</dbReference>
<dbReference type="InterPro" id="IPR035965">
    <property type="entry name" value="PAS-like_dom_sf"/>
</dbReference>